<name>A0AAN0JST9_AMPQE</name>
<evidence type="ECO:0000313" key="2">
    <source>
        <dbReference type="EnsemblMetazoa" id="XP_019860186.1"/>
    </source>
</evidence>
<reference evidence="2" key="2">
    <citation type="submission" date="2024-06" db="UniProtKB">
        <authorList>
            <consortium name="EnsemblMetazoa"/>
        </authorList>
    </citation>
    <scope>IDENTIFICATION</scope>
</reference>
<dbReference type="EnsemblMetazoa" id="XM_020004627.1">
    <property type="protein sequence ID" value="XP_019860186.1"/>
    <property type="gene ID" value="LOC109588459"/>
</dbReference>
<accession>A0AAN0JST9</accession>
<evidence type="ECO:0000313" key="3">
    <source>
        <dbReference type="Proteomes" id="UP000007879"/>
    </source>
</evidence>
<dbReference type="KEGG" id="aqu:109588459"/>
<proteinExistence type="predicted"/>
<evidence type="ECO:0000259" key="1">
    <source>
        <dbReference type="Pfam" id="PF17852"/>
    </source>
</evidence>
<dbReference type="AlphaFoldDB" id="A0AAN0JST9"/>
<dbReference type="InterPro" id="IPR041466">
    <property type="entry name" value="Dynein_AAA5_ext"/>
</dbReference>
<protein>
    <recommendedName>
        <fullName evidence="1">Dynein heavy chain AAA 5 extension domain-containing protein</fullName>
    </recommendedName>
</protein>
<keyword evidence="3" id="KW-1185">Reference proteome</keyword>
<dbReference type="Pfam" id="PF17852">
    <property type="entry name" value="Dynein_AAA_lid"/>
    <property type="match status" value="1"/>
</dbReference>
<dbReference type="Gene3D" id="1.10.472.130">
    <property type="match status" value="1"/>
</dbReference>
<reference evidence="3" key="1">
    <citation type="journal article" date="2010" name="Nature">
        <title>The Amphimedon queenslandica genome and the evolution of animal complexity.</title>
        <authorList>
            <person name="Srivastava M."/>
            <person name="Simakov O."/>
            <person name="Chapman J."/>
            <person name="Fahey B."/>
            <person name="Gauthier M.E."/>
            <person name="Mitros T."/>
            <person name="Richards G.S."/>
            <person name="Conaco C."/>
            <person name="Dacre M."/>
            <person name="Hellsten U."/>
            <person name="Larroux C."/>
            <person name="Putnam N.H."/>
            <person name="Stanke M."/>
            <person name="Adamska M."/>
            <person name="Darling A."/>
            <person name="Degnan S.M."/>
            <person name="Oakley T.H."/>
            <person name="Plachetzki D.C."/>
            <person name="Zhai Y."/>
            <person name="Adamski M."/>
            <person name="Calcino A."/>
            <person name="Cummins S.F."/>
            <person name="Goodstein D.M."/>
            <person name="Harris C."/>
            <person name="Jackson D.J."/>
            <person name="Leys S.P."/>
            <person name="Shu S."/>
            <person name="Woodcroft B.J."/>
            <person name="Vervoort M."/>
            <person name="Kosik K.S."/>
            <person name="Manning G."/>
            <person name="Degnan B.M."/>
            <person name="Rokhsar D.S."/>
        </authorList>
    </citation>
    <scope>NUCLEOTIDE SEQUENCE [LARGE SCALE GENOMIC DNA]</scope>
</reference>
<sequence length="111" mass="13122">MTRRPSLLHNMQVQRDFADLLSPHFALNGIVPRCLEHATTLDHIMDFIHLRALDYLFLMLHQMIRNLVSYNQSHPDFPMLSDQLEAYVPCYLIFCLIWCFSRDGKWSIGTR</sequence>
<organism evidence="2 3">
    <name type="scientific">Amphimedon queenslandica</name>
    <name type="common">Sponge</name>
    <dbReference type="NCBI Taxonomy" id="400682"/>
    <lineage>
        <taxon>Eukaryota</taxon>
        <taxon>Metazoa</taxon>
        <taxon>Porifera</taxon>
        <taxon>Demospongiae</taxon>
        <taxon>Heteroscleromorpha</taxon>
        <taxon>Haplosclerida</taxon>
        <taxon>Niphatidae</taxon>
        <taxon>Amphimedon</taxon>
    </lineage>
</organism>
<dbReference type="Proteomes" id="UP000007879">
    <property type="component" value="Unassembled WGS sequence"/>
</dbReference>
<feature type="domain" description="Dynein heavy chain AAA 5 extension" evidence="1">
    <location>
        <begin position="24"/>
        <end position="101"/>
    </location>
</feature>
<dbReference type="GeneID" id="109588459"/>
<dbReference type="RefSeq" id="XP_019860186.1">
    <property type="nucleotide sequence ID" value="XM_020004627.1"/>
</dbReference>